<dbReference type="Proteomes" id="UP001057402">
    <property type="component" value="Chromosome 1"/>
</dbReference>
<keyword evidence="2" id="KW-1185">Reference proteome</keyword>
<protein>
    <submittedName>
        <fullName evidence="1">Uncharacterized protein</fullName>
    </submittedName>
</protein>
<organism evidence="1 2">
    <name type="scientific">Melastoma candidum</name>
    <dbReference type="NCBI Taxonomy" id="119954"/>
    <lineage>
        <taxon>Eukaryota</taxon>
        <taxon>Viridiplantae</taxon>
        <taxon>Streptophyta</taxon>
        <taxon>Embryophyta</taxon>
        <taxon>Tracheophyta</taxon>
        <taxon>Spermatophyta</taxon>
        <taxon>Magnoliopsida</taxon>
        <taxon>eudicotyledons</taxon>
        <taxon>Gunneridae</taxon>
        <taxon>Pentapetalae</taxon>
        <taxon>rosids</taxon>
        <taxon>malvids</taxon>
        <taxon>Myrtales</taxon>
        <taxon>Melastomataceae</taxon>
        <taxon>Melastomatoideae</taxon>
        <taxon>Melastomateae</taxon>
        <taxon>Melastoma</taxon>
    </lineage>
</organism>
<evidence type="ECO:0000313" key="1">
    <source>
        <dbReference type="EMBL" id="KAI4389878.1"/>
    </source>
</evidence>
<accession>A0ACB9SF72</accession>
<evidence type="ECO:0000313" key="2">
    <source>
        <dbReference type="Proteomes" id="UP001057402"/>
    </source>
</evidence>
<reference evidence="2" key="1">
    <citation type="journal article" date="2023" name="Front. Plant Sci.">
        <title>Chromosomal-level genome assembly of Melastoma candidum provides insights into trichome evolution.</title>
        <authorList>
            <person name="Zhong Y."/>
            <person name="Wu W."/>
            <person name="Sun C."/>
            <person name="Zou P."/>
            <person name="Liu Y."/>
            <person name="Dai S."/>
            <person name="Zhou R."/>
        </authorList>
    </citation>
    <scope>NUCLEOTIDE SEQUENCE [LARGE SCALE GENOMIC DNA]</scope>
</reference>
<dbReference type="EMBL" id="CM042880">
    <property type="protein sequence ID" value="KAI4389878.1"/>
    <property type="molecule type" value="Genomic_DNA"/>
</dbReference>
<gene>
    <name evidence="1" type="ORF">MLD38_002052</name>
</gene>
<sequence length="97" mass="10677">MDAILLQRMAVAMRGRRIRSHHPTTLSHACSYFFSSSTNMPCVRSVFANGFYGNKEAKTIGLRNAGHYLHENYGGGLFPILGHTPGSSSWEVSLTCT</sequence>
<name>A0ACB9SF72_9MYRT</name>
<proteinExistence type="predicted"/>
<comment type="caution">
    <text evidence="1">The sequence shown here is derived from an EMBL/GenBank/DDBJ whole genome shotgun (WGS) entry which is preliminary data.</text>
</comment>